<keyword evidence="1" id="KW-0732">Signal</keyword>
<comment type="caution">
    <text evidence="2">The sequence shown here is derived from an EMBL/GenBank/DDBJ whole genome shotgun (WGS) entry which is preliminary data.</text>
</comment>
<dbReference type="EMBL" id="AGBW02009145">
    <property type="protein sequence ID" value="OWR51567.1"/>
    <property type="molecule type" value="Genomic_DNA"/>
</dbReference>
<evidence type="ECO:0000256" key="1">
    <source>
        <dbReference type="SAM" id="SignalP"/>
    </source>
</evidence>
<evidence type="ECO:0000313" key="2">
    <source>
        <dbReference type="EMBL" id="OWR51567.1"/>
    </source>
</evidence>
<evidence type="ECO:0000313" key="3">
    <source>
        <dbReference type="Proteomes" id="UP000007151"/>
    </source>
</evidence>
<accession>A0A212FCX5</accession>
<feature type="signal peptide" evidence="1">
    <location>
        <begin position="1"/>
        <end position="22"/>
    </location>
</feature>
<protein>
    <submittedName>
        <fullName evidence="2">Uncharacterized protein</fullName>
    </submittedName>
</protein>
<dbReference type="InParanoid" id="A0A212FCX5"/>
<proteinExistence type="predicted"/>
<gene>
    <name evidence="2" type="ORF">KGM_206182</name>
</gene>
<reference evidence="2 3" key="1">
    <citation type="journal article" date="2011" name="Cell">
        <title>The monarch butterfly genome yields insights into long-distance migration.</title>
        <authorList>
            <person name="Zhan S."/>
            <person name="Merlin C."/>
            <person name="Boore J.L."/>
            <person name="Reppert S.M."/>
        </authorList>
    </citation>
    <scope>NUCLEOTIDE SEQUENCE [LARGE SCALE GENOMIC DNA]</scope>
    <source>
        <strain evidence="2">F-2</strain>
    </source>
</reference>
<feature type="chain" id="PRO_5012080972" evidence="1">
    <location>
        <begin position="23"/>
        <end position="86"/>
    </location>
</feature>
<organism evidence="2 3">
    <name type="scientific">Danaus plexippus plexippus</name>
    <dbReference type="NCBI Taxonomy" id="278856"/>
    <lineage>
        <taxon>Eukaryota</taxon>
        <taxon>Metazoa</taxon>
        <taxon>Ecdysozoa</taxon>
        <taxon>Arthropoda</taxon>
        <taxon>Hexapoda</taxon>
        <taxon>Insecta</taxon>
        <taxon>Pterygota</taxon>
        <taxon>Neoptera</taxon>
        <taxon>Endopterygota</taxon>
        <taxon>Lepidoptera</taxon>
        <taxon>Glossata</taxon>
        <taxon>Ditrysia</taxon>
        <taxon>Papilionoidea</taxon>
        <taxon>Nymphalidae</taxon>
        <taxon>Danainae</taxon>
        <taxon>Danaini</taxon>
        <taxon>Danaina</taxon>
        <taxon>Danaus</taxon>
        <taxon>Danaus</taxon>
    </lineage>
</organism>
<sequence>MLLLILVPILAFLFWLWWKRETNENEPPEYVFHLEWRKLHNVVSDGELITDPDDFLTVSNACLEKDPFYNFCKNWLGNGLISAPSE</sequence>
<dbReference type="AlphaFoldDB" id="A0A212FCX5"/>
<dbReference type="KEGG" id="dpl:KGM_206182"/>
<name>A0A212FCX5_DANPL</name>
<dbReference type="Proteomes" id="UP000007151">
    <property type="component" value="Unassembled WGS sequence"/>
</dbReference>
<keyword evidence="3" id="KW-1185">Reference proteome</keyword>